<dbReference type="AlphaFoldDB" id="A0A4Q7AW69"/>
<keyword evidence="1" id="KW-1133">Transmembrane helix</keyword>
<feature type="transmembrane region" description="Helical" evidence="1">
    <location>
        <begin position="12"/>
        <end position="29"/>
    </location>
</feature>
<name>A0A4Q7AW69_9GAMM</name>
<dbReference type="EMBL" id="SGSU01000007">
    <property type="protein sequence ID" value="RZG67436.1"/>
    <property type="molecule type" value="Genomic_DNA"/>
</dbReference>
<organism evidence="2 3">
    <name type="scientific">Acinetobacter bouvetii</name>
    <dbReference type="NCBI Taxonomy" id="202951"/>
    <lineage>
        <taxon>Bacteria</taxon>
        <taxon>Pseudomonadati</taxon>
        <taxon>Pseudomonadota</taxon>
        <taxon>Gammaproteobacteria</taxon>
        <taxon>Moraxellales</taxon>
        <taxon>Moraxellaceae</taxon>
        <taxon>Acinetobacter</taxon>
    </lineage>
</organism>
<evidence type="ECO:0000313" key="3">
    <source>
        <dbReference type="Proteomes" id="UP000293483"/>
    </source>
</evidence>
<keyword evidence="1" id="KW-0812">Transmembrane</keyword>
<evidence type="ECO:0000256" key="1">
    <source>
        <dbReference type="SAM" id="Phobius"/>
    </source>
</evidence>
<comment type="caution">
    <text evidence="2">The sequence shown here is derived from an EMBL/GenBank/DDBJ whole genome shotgun (WGS) entry which is preliminary data.</text>
</comment>
<dbReference type="Proteomes" id="UP000293483">
    <property type="component" value="Unassembled WGS sequence"/>
</dbReference>
<dbReference type="RefSeq" id="WP_130145268.1">
    <property type="nucleotide sequence ID" value="NZ_SGSU01000007.1"/>
</dbReference>
<evidence type="ECO:0000313" key="2">
    <source>
        <dbReference type="EMBL" id="RZG67436.1"/>
    </source>
</evidence>
<reference evidence="2 3" key="1">
    <citation type="submission" date="2019-02" db="EMBL/GenBank/DDBJ databases">
        <title>The Batch Genome Submission of Acinetobacter spp. strains.</title>
        <authorList>
            <person name="Qin J."/>
            <person name="Hu Y."/>
            <person name="Ye H."/>
            <person name="Wei L."/>
            <person name="Feng Y."/>
            <person name="Zong Z."/>
        </authorList>
    </citation>
    <scope>NUCLEOTIDE SEQUENCE [LARGE SCALE GENOMIC DNA]</scope>
    <source>
        <strain evidence="2 3">WCHABo060081</strain>
    </source>
</reference>
<accession>A0A4Q7AW69</accession>
<sequence length="102" mass="11881">MICDTRSVKKQLSFFLIVLFGVISYNYVATRPIENTAVNSNVRERERAFIQKRAEYIKSHGETSIAEQEINKELALRRGYSLINSSSSYQRVEEQDLEKFVK</sequence>
<keyword evidence="1" id="KW-0472">Membrane</keyword>
<protein>
    <submittedName>
        <fullName evidence="2">Uncharacterized protein</fullName>
    </submittedName>
</protein>
<gene>
    <name evidence="2" type="ORF">EXE25_07920</name>
</gene>
<proteinExistence type="predicted"/>